<dbReference type="STRING" id="1454201.NMS_2737"/>
<dbReference type="InterPro" id="IPR009081">
    <property type="entry name" value="PP-bd_ACP"/>
</dbReference>
<sequence>MEEKLISIFNTVREGSGLGDLTTINDQMDLRKDIGFDSFNLAELTVHVEEEFGVDIFEDGIVNTVGEIKAKLNS</sequence>
<organism evidence="2 3">
    <name type="scientific">Nonlabens marinus S1-08</name>
    <dbReference type="NCBI Taxonomy" id="1454201"/>
    <lineage>
        <taxon>Bacteria</taxon>
        <taxon>Pseudomonadati</taxon>
        <taxon>Bacteroidota</taxon>
        <taxon>Flavobacteriia</taxon>
        <taxon>Flavobacteriales</taxon>
        <taxon>Flavobacteriaceae</taxon>
        <taxon>Nonlabens</taxon>
    </lineage>
</organism>
<evidence type="ECO:0000259" key="1">
    <source>
        <dbReference type="PROSITE" id="PS50075"/>
    </source>
</evidence>
<dbReference type="HOGENOM" id="CLU_108696_5_1_10"/>
<evidence type="ECO:0000313" key="2">
    <source>
        <dbReference type="EMBL" id="BAO56746.1"/>
    </source>
</evidence>
<dbReference type="OrthoDB" id="9804551at2"/>
<dbReference type="RefSeq" id="WP_041497258.1">
    <property type="nucleotide sequence ID" value="NZ_AP014548.1"/>
</dbReference>
<dbReference type="EMBL" id="AP014548">
    <property type="protein sequence ID" value="BAO56746.1"/>
    <property type="molecule type" value="Genomic_DNA"/>
</dbReference>
<dbReference type="PROSITE" id="PS50075">
    <property type="entry name" value="CARRIER"/>
    <property type="match status" value="1"/>
</dbReference>
<protein>
    <submittedName>
        <fullName evidence="2">Putative acyl carrier protein</fullName>
    </submittedName>
</protein>
<accession>W8W0Q7</accession>
<feature type="domain" description="Carrier" evidence="1">
    <location>
        <begin position="1"/>
        <end position="74"/>
    </location>
</feature>
<dbReference type="SUPFAM" id="SSF47336">
    <property type="entry name" value="ACP-like"/>
    <property type="match status" value="1"/>
</dbReference>
<reference evidence="2 3" key="1">
    <citation type="journal article" date="2014" name="Proc. Natl. Acad. Sci. U.S.A.">
        <title>Functional characterization of flavobacteria rhodopsins reveals a unique class of light-driven chloride pump in bacteria.</title>
        <authorList>
            <person name="Yoshizawa S."/>
            <person name="Kumagai Y."/>
            <person name="Kim H."/>
            <person name="Ogura Y."/>
            <person name="Hayashi T."/>
            <person name="Iwasaki W."/>
            <person name="DeLong E.F."/>
            <person name="Kogure K."/>
        </authorList>
    </citation>
    <scope>NUCLEOTIDE SEQUENCE [LARGE SCALE GENOMIC DNA]</scope>
    <source>
        <strain evidence="2 3">S1-08</strain>
    </source>
</reference>
<dbReference type="KEGG" id="nmf:NMS_2737"/>
<dbReference type="Pfam" id="PF00550">
    <property type="entry name" value="PP-binding"/>
    <property type="match status" value="1"/>
</dbReference>
<dbReference type="Proteomes" id="UP000031760">
    <property type="component" value="Chromosome"/>
</dbReference>
<keyword evidence="3" id="KW-1185">Reference proteome</keyword>
<name>W8W0Q7_9FLAO</name>
<dbReference type="Gene3D" id="1.10.1200.10">
    <property type="entry name" value="ACP-like"/>
    <property type="match status" value="1"/>
</dbReference>
<evidence type="ECO:0000313" key="3">
    <source>
        <dbReference type="Proteomes" id="UP000031760"/>
    </source>
</evidence>
<proteinExistence type="predicted"/>
<dbReference type="AlphaFoldDB" id="W8W0Q7"/>
<gene>
    <name evidence="2" type="ORF">NMS_2737</name>
</gene>
<dbReference type="InterPro" id="IPR036736">
    <property type="entry name" value="ACP-like_sf"/>
</dbReference>